<evidence type="ECO:0008006" key="4">
    <source>
        <dbReference type="Google" id="ProtNLM"/>
    </source>
</evidence>
<dbReference type="InterPro" id="IPR002347">
    <property type="entry name" value="SDR_fam"/>
</dbReference>
<dbReference type="EMBL" id="FNST01000002">
    <property type="protein sequence ID" value="SEC85279.1"/>
    <property type="molecule type" value="Genomic_DNA"/>
</dbReference>
<feature type="region of interest" description="Disordered" evidence="1">
    <location>
        <begin position="8"/>
        <end position="45"/>
    </location>
</feature>
<reference evidence="3" key="1">
    <citation type="submission" date="2016-10" db="EMBL/GenBank/DDBJ databases">
        <authorList>
            <person name="Varghese N."/>
            <person name="Submissions S."/>
        </authorList>
    </citation>
    <scope>NUCLEOTIDE SEQUENCE [LARGE SCALE GENOMIC DNA]</scope>
    <source>
        <strain evidence="3">DSM 40318</strain>
    </source>
</reference>
<name>A0A1H4VW06_STRMJ</name>
<proteinExistence type="predicted"/>
<organism evidence="2 3">
    <name type="scientific">Streptomyces melanosporofaciens</name>
    <dbReference type="NCBI Taxonomy" id="67327"/>
    <lineage>
        <taxon>Bacteria</taxon>
        <taxon>Bacillati</taxon>
        <taxon>Actinomycetota</taxon>
        <taxon>Actinomycetes</taxon>
        <taxon>Kitasatosporales</taxon>
        <taxon>Streptomycetaceae</taxon>
        <taxon>Streptomyces</taxon>
        <taxon>Streptomyces violaceusniger group</taxon>
    </lineage>
</organism>
<dbReference type="Gene3D" id="3.40.50.720">
    <property type="entry name" value="NAD(P)-binding Rossmann-like Domain"/>
    <property type="match status" value="1"/>
</dbReference>
<dbReference type="SUPFAM" id="SSF51735">
    <property type="entry name" value="NAD(P)-binding Rossmann-fold domains"/>
    <property type="match status" value="1"/>
</dbReference>
<dbReference type="Proteomes" id="UP000198609">
    <property type="component" value="Unassembled WGS sequence"/>
</dbReference>
<evidence type="ECO:0000313" key="2">
    <source>
        <dbReference type="EMBL" id="SEC85279.1"/>
    </source>
</evidence>
<dbReference type="InterPro" id="IPR036291">
    <property type="entry name" value="NAD(P)-bd_dom_sf"/>
</dbReference>
<protein>
    <recommendedName>
        <fullName evidence="4">Enoyl-(Acyl carrier protein) reductase</fullName>
    </recommendedName>
</protein>
<evidence type="ECO:0000313" key="3">
    <source>
        <dbReference type="Proteomes" id="UP000198609"/>
    </source>
</evidence>
<dbReference type="Pfam" id="PF13561">
    <property type="entry name" value="adh_short_C2"/>
    <property type="match status" value="1"/>
</dbReference>
<keyword evidence="3" id="KW-1185">Reference proteome</keyword>
<gene>
    <name evidence="2" type="ORF">SAMN04490356_5796</name>
</gene>
<dbReference type="AlphaFoldDB" id="A0A1H4VW06"/>
<evidence type="ECO:0000256" key="1">
    <source>
        <dbReference type="SAM" id="MobiDB-lite"/>
    </source>
</evidence>
<sequence>MLLWTCGHRGRAPEEKAARTRAPSGALRGPAGVRPPGRVQRPWPVAEGSGYDAVQVAPTRTETTAQTEENLQRLAAQAPAGRPAAAAEIAAAIVYLADDETSSFVQGAVVPVDGGRVAV</sequence>
<accession>A0A1H4VW06</accession>